<keyword evidence="1" id="KW-1133">Transmembrane helix</keyword>
<proteinExistence type="predicted"/>
<sequence length="121" mass="13778">MVIKYIIEMASRNIITIMIILLIKSNNIIFFYIIISIGVEMIGEPEARNAMSRTMSNYQSPYAKALGGMFWDRSTLQYRDEGYVKILSQDINHRNLLLPTMNQPLGTVKYCVSRAIIVVGA</sequence>
<keyword evidence="1" id="KW-0812">Transmembrane</keyword>
<accession>A0A3G5A1D4</accession>
<reference evidence="2" key="1">
    <citation type="submission" date="2018-10" db="EMBL/GenBank/DDBJ databases">
        <title>Hidden diversity of soil giant viruses.</title>
        <authorList>
            <person name="Schulz F."/>
            <person name="Alteio L."/>
            <person name="Goudeau D."/>
            <person name="Ryan E.M."/>
            <person name="Malmstrom R.R."/>
            <person name="Blanchard J."/>
            <person name="Woyke T."/>
        </authorList>
    </citation>
    <scope>NUCLEOTIDE SEQUENCE</scope>
    <source>
        <strain evidence="2">HAV1</strain>
    </source>
</reference>
<gene>
    <name evidence="2" type="ORF">Harvfovirus14_8</name>
</gene>
<feature type="transmembrane region" description="Helical" evidence="1">
    <location>
        <begin position="12"/>
        <end position="35"/>
    </location>
</feature>
<organism evidence="2">
    <name type="scientific">Harvfovirus sp</name>
    <dbReference type="NCBI Taxonomy" id="2487768"/>
    <lineage>
        <taxon>Viruses</taxon>
        <taxon>Varidnaviria</taxon>
        <taxon>Bamfordvirae</taxon>
        <taxon>Nucleocytoviricota</taxon>
        <taxon>Megaviricetes</taxon>
        <taxon>Imitervirales</taxon>
        <taxon>Mimiviridae</taxon>
        <taxon>Klosneuvirinae</taxon>
    </lineage>
</organism>
<evidence type="ECO:0000313" key="2">
    <source>
        <dbReference type="EMBL" id="AYV81027.1"/>
    </source>
</evidence>
<keyword evidence="1" id="KW-0472">Membrane</keyword>
<dbReference type="EMBL" id="MK072256">
    <property type="protein sequence ID" value="AYV81027.1"/>
    <property type="molecule type" value="Genomic_DNA"/>
</dbReference>
<name>A0A3G5A1D4_9VIRU</name>
<evidence type="ECO:0000256" key="1">
    <source>
        <dbReference type="SAM" id="Phobius"/>
    </source>
</evidence>
<protein>
    <submittedName>
        <fullName evidence="2">Uncharacterized protein</fullName>
    </submittedName>
</protein>